<keyword evidence="3" id="KW-1185">Reference proteome</keyword>
<accession>A0A0K1EK44</accession>
<proteinExistence type="predicted"/>
<organism evidence="2 3">
    <name type="scientific">Chondromyces crocatus</name>
    <dbReference type="NCBI Taxonomy" id="52"/>
    <lineage>
        <taxon>Bacteria</taxon>
        <taxon>Pseudomonadati</taxon>
        <taxon>Myxococcota</taxon>
        <taxon>Polyangia</taxon>
        <taxon>Polyangiales</taxon>
        <taxon>Polyangiaceae</taxon>
        <taxon>Chondromyces</taxon>
    </lineage>
</organism>
<dbReference type="GO" id="GO:0005737">
    <property type="term" value="C:cytoplasm"/>
    <property type="evidence" value="ECO:0007669"/>
    <property type="project" value="TreeGrafter"/>
</dbReference>
<name>A0A0K1EK44_CHOCO</name>
<dbReference type="GO" id="GO:1905502">
    <property type="term" value="F:acetyl-CoA binding"/>
    <property type="evidence" value="ECO:0007669"/>
    <property type="project" value="TreeGrafter"/>
</dbReference>
<dbReference type="SUPFAM" id="SSF55729">
    <property type="entry name" value="Acyl-CoA N-acyltransferases (Nat)"/>
    <property type="match status" value="1"/>
</dbReference>
<dbReference type="OrthoDB" id="5456308at2"/>
<dbReference type="EC" id="2.3.1.-" evidence="2"/>
<dbReference type="Proteomes" id="UP000067626">
    <property type="component" value="Chromosome"/>
</dbReference>
<dbReference type="KEGG" id="ccro:CMC5_053960"/>
<dbReference type="InterPro" id="IPR039840">
    <property type="entry name" value="NAA80"/>
</dbReference>
<keyword evidence="2" id="KW-0012">Acyltransferase</keyword>
<protein>
    <submittedName>
        <fullName evidence="2">Acetyltransferase</fullName>
        <ecNumber evidence="2">2.3.1.-</ecNumber>
    </submittedName>
</protein>
<evidence type="ECO:0000313" key="3">
    <source>
        <dbReference type="Proteomes" id="UP000067626"/>
    </source>
</evidence>
<dbReference type="CDD" id="cd04301">
    <property type="entry name" value="NAT_SF"/>
    <property type="match status" value="1"/>
</dbReference>
<dbReference type="AlphaFoldDB" id="A0A0K1EK44"/>
<dbReference type="STRING" id="52.CMC5_053960"/>
<dbReference type="Gene3D" id="3.40.630.30">
    <property type="match status" value="1"/>
</dbReference>
<dbReference type="PANTHER" id="PTHR13538">
    <property type="entry name" value="N-ACETYLTRANSFERASE 6"/>
    <property type="match status" value="1"/>
</dbReference>
<dbReference type="InterPro" id="IPR016181">
    <property type="entry name" value="Acyl_CoA_acyltransferase"/>
</dbReference>
<keyword evidence="2" id="KW-0808">Transferase</keyword>
<dbReference type="PANTHER" id="PTHR13538:SF4">
    <property type="entry name" value="N-ALPHA-ACETYLTRANSFERASE 80"/>
    <property type="match status" value="1"/>
</dbReference>
<evidence type="ECO:0000259" key="1">
    <source>
        <dbReference type="PROSITE" id="PS51186"/>
    </source>
</evidence>
<feature type="domain" description="N-acetyltransferase" evidence="1">
    <location>
        <begin position="8"/>
        <end position="156"/>
    </location>
</feature>
<reference evidence="2 3" key="1">
    <citation type="submission" date="2015-07" db="EMBL/GenBank/DDBJ databases">
        <title>Genome analysis of myxobacterium Chondromyces crocatus Cm c5 reveals a high potential for natural compound synthesis and the genetic basis for the loss of fruiting body formation.</title>
        <authorList>
            <person name="Zaburannyi N."/>
            <person name="Bunk B."/>
            <person name="Maier J."/>
            <person name="Overmann J."/>
            <person name="Mueller R."/>
        </authorList>
    </citation>
    <scope>NUCLEOTIDE SEQUENCE [LARGE SCALE GENOMIC DNA]</scope>
    <source>
        <strain evidence="2 3">Cm c5</strain>
    </source>
</reference>
<dbReference type="Pfam" id="PF00583">
    <property type="entry name" value="Acetyltransf_1"/>
    <property type="match status" value="1"/>
</dbReference>
<dbReference type="InterPro" id="IPR000182">
    <property type="entry name" value="GNAT_dom"/>
</dbReference>
<sequence length="156" mass="16974">MKPDEHPLQIAAISDQPHFLRAVADRVWNAWWREEGFSLGQIEERVRESMGQDALPATLVASSAGAFLGTVSIVKNDMAERPALSPWLAALWVDPQHRRRGVGAALVEAATSTAFTAGVDTLHLCTTPDNAPFYGKLGWQQVEANVAGLSILSRSR</sequence>
<dbReference type="EMBL" id="CP012159">
    <property type="protein sequence ID" value="AKT41235.1"/>
    <property type="molecule type" value="Genomic_DNA"/>
</dbReference>
<dbReference type="GO" id="GO:0008080">
    <property type="term" value="F:N-acetyltransferase activity"/>
    <property type="evidence" value="ECO:0007669"/>
    <property type="project" value="InterPro"/>
</dbReference>
<gene>
    <name evidence="2" type="ORF">CMC5_053960</name>
</gene>
<evidence type="ECO:0000313" key="2">
    <source>
        <dbReference type="EMBL" id="AKT41235.1"/>
    </source>
</evidence>
<dbReference type="PROSITE" id="PS51186">
    <property type="entry name" value="GNAT"/>
    <property type="match status" value="1"/>
</dbReference>
<dbReference type="RefSeq" id="WP_063796654.1">
    <property type="nucleotide sequence ID" value="NZ_CP012159.1"/>
</dbReference>